<evidence type="ECO:0000313" key="2">
    <source>
        <dbReference type="Proteomes" id="UP001153069"/>
    </source>
</evidence>
<dbReference type="AlphaFoldDB" id="A0A9N8EQ42"/>
<accession>A0A9N8EQ42</accession>
<protein>
    <submittedName>
        <fullName evidence="1">Uncharacterized protein</fullName>
    </submittedName>
</protein>
<gene>
    <name evidence="1" type="ORF">SEMRO_1752_G295330.1</name>
</gene>
<dbReference type="EMBL" id="CAICTM010001750">
    <property type="protein sequence ID" value="CAB9525937.1"/>
    <property type="molecule type" value="Genomic_DNA"/>
</dbReference>
<dbReference type="OrthoDB" id="5984008at2759"/>
<keyword evidence="2" id="KW-1185">Reference proteome</keyword>
<reference evidence="1" key="1">
    <citation type="submission" date="2020-06" db="EMBL/GenBank/DDBJ databases">
        <authorList>
            <consortium name="Plant Systems Biology data submission"/>
        </authorList>
    </citation>
    <scope>NUCLEOTIDE SEQUENCE</scope>
    <source>
        <strain evidence="1">D6</strain>
    </source>
</reference>
<proteinExistence type="predicted"/>
<name>A0A9N8EQ42_9STRA</name>
<comment type="caution">
    <text evidence="1">The sequence shown here is derived from an EMBL/GenBank/DDBJ whole genome shotgun (WGS) entry which is preliminary data.</text>
</comment>
<dbReference type="Proteomes" id="UP001153069">
    <property type="component" value="Unassembled WGS sequence"/>
</dbReference>
<sequence length="116" mass="12932">MVQCTLQVAHRHQIIGQPDYAWAGALQNVWAGPNFAVEEPDIAASPHGITTIDIHYEANTAFEAALDEIHYNTTTGIRFHVRPTTPFWQLRMAQKQPQFTHQQAFDAVGGARSHGL</sequence>
<organism evidence="1 2">
    <name type="scientific">Seminavis robusta</name>
    <dbReference type="NCBI Taxonomy" id="568900"/>
    <lineage>
        <taxon>Eukaryota</taxon>
        <taxon>Sar</taxon>
        <taxon>Stramenopiles</taxon>
        <taxon>Ochrophyta</taxon>
        <taxon>Bacillariophyta</taxon>
        <taxon>Bacillariophyceae</taxon>
        <taxon>Bacillariophycidae</taxon>
        <taxon>Naviculales</taxon>
        <taxon>Naviculaceae</taxon>
        <taxon>Seminavis</taxon>
    </lineage>
</organism>
<evidence type="ECO:0000313" key="1">
    <source>
        <dbReference type="EMBL" id="CAB9525937.1"/>
    </source>
</evidence>